<organism evidence="5">
    <name type="scientific">Tetraselmis sp. GSL018</name>
    <dbReference type="NCBI Taxonomy" id="582737"/>
    <lineage>
        <taxon>Eukaryota</taxon>
        <taxon>Viridiplantae</taxon>
        <taxon>Chlorophyta</taxon>
        <taxon>core chlorophytes</taxon>
        <taxon>Chlorodendrophyceae</taxon>
        <taxon>Chlorodendrales</taxon>
        <taxon>Chlorodendraceae</taxon>
        <taxon>Tetraselmis</taxon>
    </lineage>
</organism>
<keyword evidence="1" id="KW-0677">Repeat</keyword>
<dbReference type="AlphaFoldDB" id="A0A061QRE6"/>
<dbReference type="InterPro" id="IPR045198">
    <property type="entry name" value="CNBL1-10"/>
</dbReference>
<feature type="domain" description="EF-hand" evidence="4">
    <location>
        <begin position="50"/>
        <end position="79"/>
    </location>
</feature>
<dbReference type="EMBL" id="GBEZ01023683">
    <property type="protein sequence ID" value="JAC63222.1"/>
    <property type="molecule type" value="Transcribed_RNA"/>
</dbReference>
<dbReference type="GO" id="GO:0005509">
    <property type="term" value="F:calcium ion binding"/>
    <property type="evidence" value="ECO:0007669"/>
    <property type="project" value="InterPro"/>
</dbReference>
<evidence type="ECO:0000313" key="5">
    <source>
        <dbReference type="EMBL" id="JAC63222.1"/>
    </source>
</evidence>
<dbReference type="Gene3D" id="1.10.238.10">
    <property type="entry name" value="EF-hand"/>
    <property type="match status" value="1"/>
</dbReference>
<name>A0A061QRE6_9CHLO</name>
<dbReference type="InterPro" id="IPR011992">
    <property type="entry name" value="EF-hand-dom_pair"/>
</dbReference>
<reference evidence="5" key="1">
    <citation type="submission" date="2014-05" db="EMBL/GenBank/DDBJ databases">
        <title>The transcriptome of the halophilic microalga Tetraselmis sp. GSL018 isolated from the Great Salt Lake, Utah.</title>
        <authorList>
            <person name="Jinkerson R.E."/>
            <person name="D'Adamo S."/>
            <person name="Posewitz M.C."/>
        </authorList>
    </citation>
    <scope>NUCLEOTIDE SEQUENCE</scope>
    <source>
        <strain evidence="5">GSL018</strain>
    </source>
</reference>
<evidence type="ECO:0000256" key="2">
    <source>
        <dbReference type="ARBA" id="ARBA00022837"/>
    </source>
</evidence>
<dbReference type="InterPro" id="IPR002048">
    <property type="entry name" value="EF_hand_dom"/>
</dbReference>
<dbReference type="Pfam" id="PF13499">
    <property type="entry name" value="EF-hand_7"/>
    <property type="match status" value="1"/>
</dbReference>
<comment type="similarity">
    <text evidence="3">Belongs to the calcineurin regulatory subunit family.</text>
</comment>
<accession>A0A061QRE6</accession>
<protein>
    <submittedName>
        <fullName evidence="5">Calcineurin b-like protein</fullName>
    </submittedName>
</protein>
<gene>
    <name evidence="5" type="ORF">TSPGSL018_21175</name>
</gene>
<sequence>MYNVVSAAELRALKQLFGQVSNSVIQDGLIHKEEFFRALFDSSDGNLFGDRIFHKFDSKRNGVIEFDEFVRGLSVFHPTADFEEKIKFAFSIYDKDGSGFICKEEVKDFLFEVMRENSKLHFTDEELDTVIEQVPHPPWILQPLPMRNGDGMMGVGHSSLSKGKKNPLAPLP</sequence>
<evidence type="ECO:0000256" key="3">
    <source>
        <dbReference type="ARBA" id="ARBA00023774"/>
    </source>
</evidence>
<dbReference type="PANTHER" id="PTHR23056">
    <property type="entry name" value="CALCINEURIN B"/>
    <property type="match status" value="1"/>
</dbReference>
<dbReference type="CDD" id="cd00051">
    <property type="entry name" value="EFh"/>
    <property type="match status" value="1"/>
</dbReference>
<dbReference type="InterPro" id="IPR018247">
    <property type="entry name" value="EF_Hand_1_Ca_BS"/>
</dbReference>
<dbReference type="PROSITE" id="PS00018">
    <property type="entry name" value="EF_HAND_1"/>
    <property type="match status" value="1"/>
</dbReference>
<dbReference type="Pfam" id="PF13202">
    <property type="entry name" value="EF-hand_5"/>
    <property type="match status" value="1"/>
</dbReference>
<dbReference type="GO" id="GO:0019900">
    <property type="term" value="F:kinase binding"/>
    <property type="evidence" value="ECO:0007669"/>
    <property type="project" value="InterPro"/>
</dbReference>
<dbReference type="SUPFAM" id="SSF47473">
    <property type="entry name" value="EF-hand"/>
    <property type="match status" value="1"/>
</dbReference>
<evidence type="ECO:0000259" key="4">
    <source>
        <dbReference type="PROSITE" id="PS50222"/>
    </source>
</evidence>
<proteinExistence type="inferred from homology"/>
<dbReference type="PANTHER" id="PTHR23056:SF110">
    <property type="entry name" value="CALMODULIN"/>
    <property type="match status" value="1"/>
</dbReference>
<evidence type="ECO:0000256" key="1">
    <source>
        <dbReference type="ARBA" id="ARBA00022737"/>
    </source>
</evidence>
<feature type="domain" description="EF-hand" evidence="4">
    <location>
        <begin position="81"/>
        <end position="116"/>
    </location>
</feature>
<keyword evidence="2" id="KW-0106">Calcium</keyword>
<dbReference type="GO" id="GO:0019722">
    <property type="term" value="P:calcium-mediated signaling"/>
    <property type="evidence" value="ECO:0007669"/>
    <property type="project" value="InterPro"/>
</dbReference>
<dbReference type="PROSITE" id="PS50222">
    <property type="entry name" value="EF_HAND_2"/>
    <property type="match status" value="2"/>
</dbReference>
<dbReference type="SMART" id="SM00054">
    <property type="entry name" value="EFh"/>
    <property type="match status" value="2"/>
</dbReference>